<accession>A0ABS6ZHC9</accession>
<protein>
    <recommendedName>
        <fullName evidence="4">ATP-dependent helicase</fullName>
    </recommendedName>
</protein>
<feature type="compositionally biased region" description="Low complexity" evidence="1">
    <location>
        <begin position="36"/>
        <end position="47"/>
    </location>
</feature>
<evidence type="ECO:0000313" key="3">
    <source>
        <dbReference type="Proteomes" id="UP000812013"/>
    </source>
</evidence>
<gene>
    <name evidence="2" type="ORF">GPJ59_36495</name>
</gene>
<organism evidence="2 3">
    <name type="scientific">Streptomyces bambusae</name>
    <dbReference type="NCBI Taxonomy" id="1550616"/>
    <lineage>
        <taxon>Bacteria</taxon>
        <taxon>Bacillati</taxon>
        <taxon>Actinomycetota</taxon>
        <taxon>Actinomycetes</taxon>
        <taxon>Kitasatosporales</taxon>
        <taxon>Streptomycetaceae</taxon>
        <taxon>Streptomyces</taxon>
    </lineage>
</organism>
<evidence type="ECO:0000256" key="1">
    <source>
        <dbReference type="SAM" id="MobiDB-lite"/>
    </source>
</evidence>
<dbReference type="Proteomes" id="UP000812013">
    <property type="component" value="Unassembled WGS sequence"/>
</dbReference>
<feature type="non-terminal residue" evidence="2">
    <location>
        <position position="62"/>
    </location>
</feature>
<dbReference type="RefSeq" id="WP_219672391.1">
    <property type="nucleotide sequence ID" value="NZ_WTFF01000681.1"/>
</dbReference>
<keyword evidence="3" id="KW-1185">Reference proteome</keyword>
<evidence type="ECO:0000313" key="2">
    <source>
        <dbReference type="EMBL" id="MBW5487163.1"/>
    </source>
</evidence>
<reference evidence="2 3" key="1">
    <citation type="submission" date="2019-12" db="EMBL/GenBank/DDBJ databases">
        <title>Genome sequence of Streptomyces bambusae.</title>
        <authorList>
            <person name="Bansal K."/>
            <person name="Choksket S."/>
            <person name="Korpole S."/>
            <person name="Patil P.B."/>
        </authorList>
    </citation>
    <scope>NUCLEOTIDE SEQUENCE [LARGE SCALE GENOMIC DNA]</scope>
    <source>
        <strain evidence="2 3">SK60</strain>
    </source>
</reference>
<sequence length="62" mass="6438">MAAGPAESLLRHAAVFLPAPVPREGRFAFWAPDGAPLPETGTPGPLTVVRPHGSGVRTRTVP</sequence>
<name>A0ABS6ZHC9_9ACTN</name>
<evidence type="ECO:0008006" key="4">
    <source>
        <dbReference type="Google" id="ProtNLM"/>
    </source>
</evidence>
<comment type="caution">
    <text evidence="2">The sequence shown here is derived from an EMBL/GenBank/DDBJ whole genome shotgun (WGS) entry which is preliminary data.</text>
</comment>
<dbReference type="EMBL" id="WTFF01000681">
    <property type="protein sequence ID" value="MBW5487163.1"/>
    <property type="molecule type" value="Genomic_DNA"/>
</dbReference>
<proteinExistence type="predicted"/>
<feature type="region of interest" description="Disordered" evidence="1">
    <location>
        <begin position="32"/>
        <end position="62"/>
    </location>
</feature>